<dbReference type="OrthoDB" id="10251073at2759"/>
<dbReference type="Proteomes" id="UP000663760">
    <property type="component" value="Chromosome 1"/>
</dbReference>
<feature type="domain" description="DM2" evidence="2">
    <location>
        <begin position="68"/>
        <end position="146"/>
    </location>
</feature>
<dbReference type="PROSITE" id="PS51925">
    <property type="entry name" value="SWIB_MDM2"/>
    <property type="match status" value="1"/>
</dbReference>
<dbReference type="Gene3D" id="1.10.245.10">
    <property type="entry name" value="SWIB/MDM2 domain"/>
    <property type="match status" value="1"/>
</dbReference>
<dbReference type="EMBL" id="LR746264">
    <property type="protein sequence ID" value="CAA7387809.1"/>
    <property type="molecule type" value="Genomic_DNA"/>
</dbReference>
<evidence type="ECO:0000313" key="4">
    <source>
        <dbReference type="EMBL" id="CAA7387809.1"/>
    </source>
</evidence>
<dbReference type="InterPro" id="IPR036885">
    <property type="entry name" value="SWIB_MDM2_dom_sf"/>
</dbReference>
<dbReference type="Pfam" id="PF02201">
    <property type="entry name" value="SWIB"/>
    <property type="match status" value="1"/>
</dbReference>
<name>A0A7I8JVV0_SPIIN</name>
<dbReference type="PANTHER" id="PTHR13844">
    <property type="entry name" value="SWI/SNF-RELATED MATRIX-ASSOCIATED ACTIN-DEPENDENT REGULATOR OF CHROMATIN SUBFAMILY D"/>
    <property type="match status" value="1"/>
</dbReference>
<reference evidence="4" key="1">
    <citation type="submission" date="2020-02" db="EMBL/GenBank/DDBJ databases">
        <authorList>
            <person name="Scholz U."/>
            <person name="Mascher M."/>
            <person name="Fiebig A."/>
        </authorList>
    </citation>
    <scope>NUCLEOTIDE SEQUENCE</scope>
</reference>
<dbReference type="SMART" id="SM00151">
    <property type="entry name" value="SWIB"/>
    <property type="match status" value="1"/>
</dbReference>
<evidence type="ECO:0000313" key="5">
    <source>
        <dbReference type="Proteomes" id="UP000663760"/>
    </source>
</evidence>
<organism evidence="4 5">
    <name type="scientific">Spirodela intermedia</name>
    <name type="common">Intermediate duckweed</name>
    <dbReference type="NCBI Taxonomy" id="51605"/>
    <lineage>
        <taxon>Eukaryota</taxon>
        <taxon>Viridiplantae</taxon>
        <taxon>Streptophyta</taxon>
        <taxon>Embryophyta</taxon>
        <taxon>Tracheophyta</taxon>
        <taxon>Spermatophyta</taxon>
        <taxon>Magnoliopsida</taxon>
        <taxon>Liliopsida</taxon>
        <taxon>Araceae</taxon>
        <taxon>Lemnoideae</taxon>
        <taxon>Spirodela</taxon>
    </lineage>
</organism>
<evidence type="ECO:0000256" key="1">
    <source>
        <dbReference type="SAM" id="MobiDB-lite"/>
    </source>
</evidence>
<proteinExistence type="predicted"/>
<feature type="region of interest" description="Disordered" evidence="1">
    <location>
        <begin position="55"/>
        <end position="74"/>
    </location>
</feature>
<dbReference type="InterPro" id="IPR019835">
    <property type="entry name" value="SWIB_domain"/>
</dbReference>
<gene>
    <name evidence="3" type="ORF">SI7747_01000131</name>
    <name evidence="4" type="ORF">SI8410_01000169</name>
</gene>
<dbReference type="AlphaFoldDB" id="A0A7I8JVV0"/>
<accession>A0A7I8JVV0</accession>
<evidence type="ECO:0000313" key="3">
    <source>
        <dbReference type="EMBL" id="CAA2613726.1"/>
    </source>
</evidence>
<protein>
    <recommendedName>
        <fullName evidence="2">DM2 domain-containing protein</fullName>
    </recommendedName>
</protein>
<dbReference type="CDD" id="cd10567">
    <property type="entry name" value="SWIB-MDM2_like"/>
    <property type="match status" value="1"/>
</dbReference>
<keyword evidence="5" id="KW-1185">Reference proteome</keyword>
<dbReference type="EMBL" id="LR743588">
    <property type="protein sequence ID" value="CAA2613726.1"/>
    <property type="molecule type" value="Genomic_DNA"/>
</dbReference>
<evidence type="ECO:0000259" key="2">
    <source>
        <dbReference type="PROSITE" id="PS51925"/>
    </source>
</evidence>
<dbReference type="InterPro" id="IPR003121">
    <property type="entry name" value="SWIB_MDM2_domain"/>
</dbReference>
<sequence length="146" mass="15849">MAARSLVSCSSSFLAGQASSSRPLLPLPASSCFSLPLRGRRSFLPLCGAAKPAAAAAASEKRETRGRGITKPRPISPELQELLGVPEIPRTQALKLIWAYIKEKNLQDPENKKIIVCDGRLKKIFGGRDRVGFLEISGLLNPHFIK</sequence>
<dbReference type="SUPFAM" id="SSF47592">
    <property type="entry name" value="SWIB/MDM2 domain"/>
    <property type="match status" value="1"/>
</dbReference>